<proteinExistence type="predicted"/>
<gene>
    <name evidence="1" type="ORF">GCM10022286_21870</name>
</gene>
<name>A0ABP7ZL87_9MICO</name>
<accession>A0ABP7ZL87</accession>
<dbReference type="Proteomes" id="UP001415169">
    <property type="component" value="Unassembled WGS sequence"/>
</dbReference>
<dbReference type="EMBL" id="BAABBV010000001">
    <property type="protein sequence ID" value="GAA4162654.1"/>
    <property type="molecule type" value="Genomic_DNA"/>
</dbReference>
<keyword evidence="2" id="KW-1185">Reference proteome</keyword>
<reference evidence="1" key="2">
    <citation type="submission" date="2023-12" db="EMBL/GenBank/DDBJ databases">
        <authorList>
            <person name="Sun Q."/>
            <person name="Inoue M."/>
        </authorList>
    </citation>
    <scope>NUCLEOTIDE SEQUENCE</scope>
    <source>
        <strain evidence="1">JCM 17590</strain>
    </source>
</reference>
<organism evidence="1 2">
    <name type="scientific">Gryllotalpicola daejeonensis</name>
    <dbReference type="NCBI Taxonomy" id="993087"/>
    <lineage>
        <taxon>Bacteria</taxon>
        <taxon>Bacillati</taxon>
        <taxon>Actinomycetota</taxon>
        <taxon>Actinomycetes</taxon>
        <taxon>Micrococcales</taxon>
        <taxon>Microbacteriaceae</taxon>
        <taxon>Gryllotalpicola</taxon>
    </lineage>
</organism>
<sequence length="180" mass="18315">MRRGIRTARGARGRGIRRLLAVVVIAATALVAGHVVVPAHSALTDARFTDSEVAGAAFKTTSMPTITFSDPSSNNAPSFTFSWKYNGTALPGQTVTFTANATGLVLLGTYSVTSTENSRTGGLNTVTLTAGGLPTGTGTYEVHATTSVGGWTSAAMNHVSLAVTCVLVCGYGSPSYPAGG</sequence>
<evidence type="ECO:0000313" key="1">
    <source>
        <dbReference type="EMBL" id="GAA4162654.1"/>
    </source>
</evidence>
<comment type="caution">
    <text evidence="1">The sequence shown here is derived from an EMBL/GenBank/DDBJ whole genome shotgun (WGS) entry which is preliminary data.</text>
</comment>
<evidence type="ECO:0000313" key="2">
    <source>
        <dbReference type="Proteomes" id="UP001415169"/>
    </source>
</evidence>
<reference evidence="1" key="1">
    <citation type="journal article" date="2014" name="Int. J. Syst. Evol. Microbiol.">
        <title>Complete genome of a new Firmicutes species belonging to the dominant human colonic microbiota ('Ruminococcus bicirculans') reveals two chromosomes and a selective capacity to utilize plant glucans.</title>
        <authorList>
            <consortium name="NISC Comparative Sequencing Program"/>
            <person name="Wegmann U."/>
            <person name="Louis P."/>
            <person name="Goesmann A."/>
            <person name="Henrissat B."/>
            <person name="Duncan S.H."/>
            <person name="Flint H.J."/>
        </authorList>
    </citation>
    <scope>NUCLEOTIDE SEQUENCE</scope>
    <source>
        <strain evidence="1">JCM 17590</strain>
    </source>
</reference>
<dbReference type="RefSeq" id="WP_344791815.1">
    <property type="nucleotide sequence ID" value="NZ_BAABBV010000001.1"/>
</dbReference>
<protein>
    <recommendedName>
        <fullName evidence="3">PKD domain-containing protein</fullName>
    </recommendedName>
</protein>
<evidence type="ECO:0008006" key="3">
    <source>
        <dbReference type="Google" id="ProtNLM"/>
    </source>
</evidence>